<sequence length="150" mass="16570">MTDENNEARGYQQPAPDLKALERLVGTWEVSGDYVEGTSSFEWMEGGFFLLQRYDFEGPDGQKVEGIEVIGHERPFASGPSEDIKSRAYTNTGDTLDYVYELDGDTLTIWGGEKGSPAYYRGTFSADGDTLSGRWHWPGGGYEATSTRSG</sequence>
<protein>
    <recommendedName>
        <fullName evidence="2">DUF1579 domain-containing protein</fullName>
    </recommendedName>
</protein>
<accession>A0A6J4QU45</accession>
<reference evidence="1" key="1">
    <citation type="submission" date="2020-02" db="EMBL/GenBank/DDBJ databases">
        <authorList>
            <person name="Meier V. D."/>
        </authorList>
    </citation>
    <scope>NUCLEOTIDE SEQUENCE</scope>
    <source>
        <strain evidence="1">AVDCRST_MAG58</strain>
    </source>
</reference>
<proteinExistence type="predicted"/>
<organism evidence="1">
    <name type="scientific">uncultured Rubrobacteraceae bacterium</name>
    <dbReference type="NCBI Taxonomy" id="349277"/>
    <lineage>
        <taxon>Bacteria</taxon>
        <taxon>Bacillati</taxon>
        <taxon>Actinomycetota</taxon>
        <taxon>Rubrobacteria</taxon>
        <taxon>Rubrobacterales</taxon>
        <taxon>Rubrobacteraceae</taxon>
        <taxon>environmental samples</taxon>
    </lineage>
</organism>
<gene>
    <name evidence="1" type="ORF">AVDCRST_MAG58-569</name>
</gene>
<name>A0A6J4QU45_9ACTN</name>
<evidence type="ECO:0008006" key="2">
    <source>
        <dbReference type="Google" id="ProtNLM"/>
    </source>
</evidence>
<dbReference type="AlphaFoldDB" id="A0A6J4QU45"/>
<dbReference type="EMBL" id="CADCVF010000013">
    <property type="protein sequence ID" value="CAA9447536.1"/>
    <property type="molecule type" value="Genomic_DNA"/>
</dbReference>
<evidence type="ECO:0000313" key="1">
    <source>
        <dbReference type="EMBL" id="CAA9447536.1"/>
    </source>
</evidence>